<dbReference type="AlphaFoldDB" id="A0A1W9S1S0"/>
<keyword evidence="7 8" id="KW-0472">Membrane</keyword>
<evidence type="ECO:0000256" key="2">
    <source>
        <dbReference type="ARBA" id="ARBA00007069"/>
    </source>
</evidence>
<dbReference type="PROSITE" id="PS50928">
    <property type="entry name" value="ABC_TM1"/>
    <property type="match status" value="1"/>
</dbReference>
<evidence type="ECO:0000259" key="9">
    <source>
        <dbReference type="PROSITE" id="PS50928"/>
    </source>
</evidence>
<dbReference type="PANTHER" id="PTHR43470">
    <property type="entry name" value="PHOSPHATE TRANSPORT SYSTEM PERMEASE PROTEIN PSTA-RELATED"/>
    <property type="match status" value="1"/>
</dbReference>
<dbReference type="Proteomes" id="UP000192611">
    <property type="component" value="Unassembled WGS sequence"/>
</dbReference>
<evidence type="ECO:0000313" key="11">
    <source>
        <dbReference type="Proteomes" id="UP000192611"/>
    </source>
</evidence>
<dbReference type="SUPFAM" id="SSF161098">
    <property type="entry name" value="MetI-like"/>
    <property type="match status" value="1"/>
</dbReference>
<comment type="caution">
    <text evidence="10">The sequence shown here is derived from an EMBL/GenBank/DDBJ whole genome shotgun (WGS) entry which is preliminary data.</text>
</comment>
<evidence type="ECO:0000256" key="7">
    <source>
        <dbReference type="ARBA" id="ARBA00023136"/>
    </source>
</evidence>
<reference evidence="11" key="1">
    <citation type="submission" date="2017-03" db="EMBL/GenBank/DDBJ databases">
        <title>Novel pathways for hydrocarbon cycling and metabolic interdependencies in hydrothermal sediment communities.</title>
        <authorList>
            <person name="Dombrowski N."/>
            <person name="Seitz K."/>
            <person name="Teske A."/>
            <person name="Baker B."/>
        </authorList>
    </citation>
    <scope>NUCLEOTIDE SEQUENCE [LARGE SCALE GENOMIC DNA]</scope>
</reference>
<accession>A0A1W9S1S0</accession>
<dbReference type="InterPro" id="IPR000515">
    <property type="entry name" value="MetI-like"/>
</dbReference>
<evidence type="ECO:0000256" key="4">
    <source>
        <dbReference type="ARBA" id="ARBA00022475"/>
    </source>
</evidence>
<feature type="transmembrane region" description="Helical" evidence="8">
    <location>
        <begin position="7"/>
        <end position="33"/>
    </location>
</feature>
<feature type="transmembrane region" description="Helical" evidence="8">
    <location>
        <begin position="98"/>
        <end position="122"/>
    </location>
</feature>
<evidence type="ECO:0000256" key="5">
    <source>
        <dbReference type="ARBA" id="ARBA00022692"/>
    </source>
</evidence>
<dbReference type="InterPro" id="IPR035906">
    <property type="entry name" value="MetI-like_sf"/>
</dbReference>
<organism evidence="10 11">
    <name type="scientific">Candidatus Coatesbacteria bacterium 4484_99</name>
    <dbReference type="NCBI Taxonomy" id="1970774"/>
    <lineage>
        <taxon>Bacteria</taxon>
        <taxon>Candidatus Coatesiibacteriota</taxon>
    </lineage>
</organism>
<feature type="transmembrane region" description="Helical" evidence="8">
    <location>
        <begin position="57"/>
        <end position="86"/>
    </location>
</feature>
<keyword evidence="6 8" id="KW-1133">Transmembrane helix</keyword>
<dbReference type="GO" id="GO:0035435">
    <property type="term" value="P:phosphate ion transmembrane transport"/>
    <property type="evidence" value="ECO:0007669"/>
    <property type="project" value="InterPro"/>
</dbReference>
<feature type="transmembrane region" description="Helical" evidence="8">
    <location>
        <begin position="128"/>
        <end position="148"/>
    </location>
</feature>
<evidence type="ECO:0000256" key="6">
    <source>
        <dbReference type="ARBA" id="ARBA00022989"/>
    </source>
</evidence>
<gene>
    <name evidence="10" type="ORF">B6D57_04170</name>
</gene>
<feature type="transmembrane region" description="Helical" evidence="8">
    <location>
        <begin position="250"/>
        <end position="272"/>
    </location>
</feature>
<evidence type="ECO:0000256" key="1">
    <source>
        <dbReference type="ARBA" id="ARBA00004651"/>
    </source>
</evidence>
<evidence type="ECO:0000313" key="10">
    <source>
        <dbReference type="EMBL" id="OQX90240.1"/>
    </source>
</evidence>
<name>A0A1W9S1S0_9BACT</name>
<protein>
    <recommendedName>
        <fullName evidence="8">Phosphate transport system permease protein PstA</fullName>
    </recommendedName>
</protein>
<dbReference type="GO" id="GO:0005886">
    <property type="term" value="C:plasma membrane"/>
    <property type="evidence" value="ECO:0007669"/>
    <property type="project" value="UniProtKB-SubCell"/>
</dbReference>
<evidence type="ECO:0000256" key="8">
    <source>
        <dbReference type="RuleBase" id="RU363043"/>
    </source>
</evidence>
<dbReference type="GO" id="GO:0005315">
    <property type="term" value="F:phosphate transmembrane transporter activity"/>
    <property type="evidence" value="ECO:0007669"/>
    <property type="project" value="InterPro"/>
</dbReference>
<dbReference type="CDD" id="cd06261">
    <property type="entry name" value="TM_PBP2"/>
    <property type="match status" value="1"/>
</dbReference>
<feature type="transmembrane region" description="Helical" evidence="8">
    <location>
        <begin position="205"/>
        <end position="224"/>
    </location>
</feature>
<keyword evidence="5 8" id="KW-0812">Transmembrane</keyword>
<dbReference type="Gene3D" id="1.10.3720.10">
    <property type="entry name" value="MetI-like"/>
    <property type="match status" value="1"/>
</dbReference>
<feature type="domain" description="ABC transmembrane type-1" evidence="9">
    <location>
        <begin position="61"/>
        <end position="269"/>
    </location>
</feature>
<dbReference type="InterPro" id="IPR005672">
    <property type="entry name" value="Phosphate_PstA"/>
</dbReference>
<keyword evidence="3" id="KW-0813">Transport</keyword>
<dbReference type="Pfam" id="PF00528">
    <property type="entry name" value="BPD_transp_1"/>
    <property type="match status" value="1"/>
</dbReference>
<dbReference type="PANTHER" id="PTHR43470:SF3">
    <property type="entry name" value="PHOSPHATE TRANSPORT SYSTEM PERMEASE PROTEIN PSTA-RELATED"/>
    <property type="match status" value="1"/>
</dbReference>
<evidence type="ECO:0000256" key="3">
    <source>
        <dbReference type="ARBA" id="ARBA00022448"/>
    </source>
</evidence>
<comment type="subcellular location">
    <subcellularLocation>
        <location evidence="1 8">Cell membrane</location>
        <topology evidence="1 8">Multi-pass membrane protein</topology>
    </subcellularLocation>
</comment>
<proteinExistence type="inferred from homology"/>
<keyword evidence="4 8" id="KW-1003">Cell membrane</keyword>
<sequence length="282" mass="30838">MRRFKQIFGFALSTISLIIALSFLILIITYIIIKGYSVLSWEFISQPPKMSMTKGGILPAIVGTVLLSIGAILFSLPFGVLSSIYLNEYARGERIKRIIRVGVNSLAGVPSVVFGLFGLAIFVKYFNFGVSVLSGSLTLGILILPIIIRATEEALKMVPNSFREASLAMGATRWQTTIKVVLPSALPNILTGVILSIGRAAGETAPILFTAAAFYLIGLPNSIFDKVMALPYHIYALMTEGTFPKEQTTIAYGTAFVLLVLVLGMNIIAIMIRIRSRRKQQW</sequence>
<dbReference type="EMBL" id="NATQ01000083">
    <property type="protein sequence ID" value="OQX90240.1"/>
    <property type="molecule type" value="Genomic_DNA"/>
</dbReference>
<comment type="similarity">
    <text evidence="2 8">Belongs to the binding-protein-dependent transport system permease family. CysTW subfamily.</text>
</comment>
<dbReference type="NCBIfam" id="TIGR00974">
    <property type="entry name" value="3a0107s02c"/>
    <property type="match status" value="1"/>
</dbReference>